<proteinExistence type="predicted"/>
<protein>
    <recommendedName>
        <fullName evidence="3">Histone-lysine N-methyltransferase SETMAR</fullName>
    </recommendedName>
</protein>
<dbReference type="Gene3D" id="3.30.420.10">
    <property type="entry name" value="Ribonuclease H-like superfamily/Ribonuclease H"/>
    <property type="match status" value="1"/>
</dbReference>
<gene>
    <name evidence="1" type="ORF">AVEN_178206_1</name>
</gene>
<sequence length="84" mass="9510">MLPPEISTMHGRFDATTRAIRTRELMDGFGWELFGHPPYCPDLAPSDIHLFPHMKTWRRSAPTMTRNCMQASVHGVEVSSGNIL</sequence>
<keyword evidence="2" id="KW-1185">Reference proteome</keyword>
<evidence type="ECO:0000313" key="1">
    <source>
        <dbReference type="EMBL" id="GBM59955.1"/>
    </source>
</evidence>
<evidence type="ECO:0008006" key="3">
    <source>
        <dbReference type="Google" id="ProtNLM"/>
    </source>
</evidence>
<comment type="caution">
    <text evidence="1">The sequence shown here is derived from an EMBL/GenBank/DDBJ whole genome shotgun (WGS) entry which is preliminary data.</text>
</comment>
<dbReference type="OrthoDB" id="10017160at2759"/>
<reference evidence="1 2" key="1">
    <citation type="journal article" date="2019" name="Sci. Rep.">
        <title>Orb-weaving spider Araneus ventricosus genome elucidates the spidroin gene catalogue.</title>
        <authorList>
            <person name="Kono N."/>
            <person name="Nakamura H."/>
            <person name="Ohtoshi R."/>
            <person name="Moran D.A.P."/>
            <person name="Shinohara A."/>
            <person name="Yoshida Y."/>
            <person name="Fujiwara M."/>
            <person name="Mori M."/>
            <person name="Tomita M."/>
            <person name="Arakawa K."/>
        </authorList>
    </citation>
    <scope>NUCLEOTIDE SEQUENCE [LARGE SCALE GENOMIC DNA]</scope>
</reference>
<dbReference type="Proteomes" id="UP000499080">
    <property type="component" value="Unassembled WGS sequence"/>
</dbReference>
<dbReference type="InterPro" id="IPR036397">
    <property type="entry name" value="RNaseH_sf"/>
</dbReference>
<dbReference type="AlphaFoldDB" id="A0A4Y2H4K2"/>
<dbReference type="GO" id="GO:0003676">
    <property type="term" value="F:nucleic acid binding"/>
    <property type="evidence" value="ECO:0007669"/>
    <property type="project" value="InterPro"/>
</dbReference>
<name>A0A4Y2H4K2_ARAVE</name>
<accession>A0A4Y2H4K2</accession>
<organism evidence="1 2">
    <name type="scientific">Araneus ventricosus</name>
    <name type="common">Orbweaver spider</name>
    <name type="synonym">Epeira ventricosa</name>
    <dbReference type="NCBI Taxonomy" id="182803"/>
    <lineage>
        <taxon>Eukaryota</taxon>
        <taxon>Metazoa</taxon>
        <taxon>Ecdysozoa</taxon>
        <taxon>Arthropoda</taxon>
        <taxon>Chelicerata</taxon>
        <taxon>Arachnida</taxon>
        <taxon>Araneae</taxon>
        <taxon>Araneomorphae</taxon>
        <taxon>Entelegynae</taxon>
        <taxon>Araneoidea</taxon>
        <taxon>Araneidae</taxon>
        <taxon>Araneus</taxon>
    </lineage>
</organism>
<dbReference type="EMBL" id="BGPR01001708">
    <property type="protein sequence ID" value="GBM59955.1"/>
    <property type="molecule type" value="Genomic_DNA"/>
</dbReference>
<evidence type="ECO:0000313" key="2">
    <source>
        <dbReference type="Proteomes" id="UP000499080"/>
    </source>
</evidence>